<feature type="chain" id="PRO_5015632267" evidence="8">
    <location>
        <begin position="22"/>
        <end position="772"/>
    </location>
</feature>
<evidence type="ECO:0000313" key="10">
    <source>
        <dbReference type="EMBL" id="PTQ62608.1"/>
    </source>
</evidence>
<dbReference type="Pfam" id="PF00082">
    <property type="entry name" value="Peptidase_S8"/>
    <property type="match status" value="1"/>
</dbReference>
<protein>
    <submittedName>
        <fullName evidence="10">Subtilase family protein</fullName>
    </submittedName>
</protein>
<dbReference type="InterPro" id="IPR050131">
    <property type="entry name" value="Peptidase_S8_subtilisin-like"/>
</dbReference>
<dbReference type="InterPro" id="IPR023828">
    <property type="entry name" value="Peptidase_S8_Ser-AS"/>
</dbReference>
<dbReference type="InterPro" id="IPR036852">
    <property type="entry name" value="Peptidase_S8/S53_dom_sf"/>
</dbReference>
<keyword evidence="2 6" id="KW-0645">Protease</keyword>
<sequence>MRRFKAGLLRSAPIATGLLLAGCGGGGGGGINSTPTPPSATIPAPTPTPTPTPAPTPAPTPTPTASYDTAEYRATVGAVSMNALAAYRVGATGKGIGVGVIDSGIDLQSQEFGTRVSSASQAVAGNSSIDDEGGHGTAVAFTLAGRRNDAGTHGVAFDSTLIVLRADRPGTCATASKDDEDSGCKFGTDAITRGLDAARTAGAKVVNISLGGSDMPQSLKDAVGRATAAGLVVVIAAGNDGSTNPDPFTNVASEAQGRNQVIIAGSVGAGDGISSFSDRAGTGAAHFLTAVGESVRAPDQTDTAALWSGTSFAAPQISGAVALLAQAFPNLTGAQIVDILFKSARDAGAPGVDSVYGNGVLDLTRAFQPLGTTSVAGSKAVVSTTSNATLSAPMGDATQGELGAVILDGYSRAFAIDLAKTIARRSPDRSLGSALQSRFRNVALAQGGMRVSMTLAPRSNGDVALDRTTLSTTDATSARAIAGMVTQKLGSTLSFGFGFSQGSGALGAQLSGQSEPAFLIANTGSMGFDSSTRASSAIRQSVGEFGFTAGLENGDVLTQRDGALQLRHRWQRSGYTRASLTVDRRFGALATMISVTRMDERDTVLGARFDAALGATRAATWFVDARARLDAGAGWSIGGSMRQGWTQAAVRGGLDGDGLVRTTAFAADIGKDGVFGHDSLGLRIAQPLRVARGGVDLRLPTYFDYSSGTVTDWTTQRLNLAPQGRELDVELRYGLPVFGGGLDTNLFFRRDPGNIAALPNDYGMAMRYSLGF</sequence>
<dbReference type="PROSITE" id="PS00138">
    <property type="entry name" value="SUBTILASE_SER"/>
    <property type="match status" value="1"/>
</dbReference>
<dbReference type="CDD" id="cd04848">
    <property type="entry name" value="Peptidases_S8_Autotransporter_serine_protease_like"/>
    <property type="match status" value="1"/>
</dbReference>
<dbReference type="GO" id="GO:0004252">
    <property type="term" value="F:serine-type endopeptidase activity"/>
    <property type="evidence" value="ECO:0007669"/>
    <property type="project" value="UniProtKB-UniRule"/>
</dbReference>
<keyword evidence="3 8" id="KW-0732">Signal</keyword>
<evidence type="ECO:0000256" key="2">
    <source>
        <dbReference type="ARBA" id="ARBA00022670"/>
    </source>
</evidence>
<comment type="caution">
    <text evidence="10">The sequence shown here is derived from an EMBL/GenBank/DDBJ whole genome shotgun (WGS) entry which is preliminary data.</text>
</comment>
<dbReference type="AlphaFoldDB" id="A0A2T5GTG1"/>
<evidence type="ECO:0000259" key="9">
    <source>
        <dbReference type="Pfam" id="PF00082"/>
    </source>
</evidence>
<dbReference type="SUPFAM" id="SSF52743">
    <property type="entry name" value="Subtilisin-like"/>
    <property type="match status" value="1"/>
</dbReference>
<keyword evidence="4 6" id="KW-0378">Hydrolase</keyword>
<accession>A0A2T5GTG1</accession>
<keyword evidence="5 6" id="KW-0720">Serine protease</keyword>
<reference evidence="10 11" key="1">
    <citation type="submission" date="2018-04" db="EMBL/GenBank/DDBJ databases">
        <title>Genomic Encyclopedia of Type Strains, Phase III (KMG-III): the genomes of soil and plant-associated and newly described type strains.</title>
        <authorList>
            <person name="Whitman W."/>
        </authorList>
    </citation>
    <scope>NUCLEOTIDE SEQUENCE [LARGE SCALE GENOMIC DNA]</scope>
    <source>
        <strain evidence="10 11">MA101b</strain>
    </source>
</reference>
<keyword evidence="11" id="KW-1185">Reference proteome</keyword>
<feature type="active site" description="Charge relay system" evidence="6">
    <location>
        <position position="135"/>
    </location>
</feature>
<feature type="domain" description="Peptidase S8/S53" evidence="9">
    <location>
        <begin position="93"/>
        <end position="359"/>
    </location>
</feature>
<dbReference type="Gene3D" id="3.40.50.200">
    <property type="entry name" value="Peptidase S8/S53 domain"/>
    <property type="match status" value="1"/>
</dbReference>
<gene>
    <name evidence="10" type="ORF">C8J26_0890</name>
</gene>
<dbReference type="RefSeq" id="WP_107956827.1">
    <property type="nucleotide sequence ID" value="NZ_QAOG01000001.1"/>
</dbReference>
<feature type="active site" description="Charge relay system" evidence="6">
    <location>
        <position position="102"/>
    </location>
</feature>
<dbReference type="InterPro" id="IPR034061">
    <property type="entry name" value="Peptidases_S8_Autotransporter"/>
</dbReference>
<evidence type="ECO:0000256" key="7">
    <source>
        <dbReference type="SAM" id="MobiDB-lite"/>
    </source>
</evidence>
<evidence type="ECO:0000313" key="11">
    <source>
        <dbReference type="Proteomes" id="UP000244189"/>
    </source>
</evidence>
<name>A0A2T5GTG1_9SPHN</name>
<dbReference type="GO" id="GO:0006508">
    <property type="term" value="P:proteolysis"/>
    <property type="evidence" value="ECO:0007669"/>
    <property type="project" value="UniProtKB-KW"/>
</dbReference>
<comment type="similarity">
    <text evidence="1 6">Belongs to the peptidase S8 family.</text>
</comment>
<evidence type="ECO:0000256" key="1">
    <source>
        <dbReference type="ARBA" id="ARBA00011073"/>
    </source>
</evidence>
<dbReference type="InterPro" id="IPR015500">
    <property type="entry name" value="Peptidase_S8_subtilisin-rel"/>
</dbReference>
<dbReference type="InterPro" id="IPR000209">
    <property type="entry name" value="Peptidase_S8/S53_dom"/>
</dbReference>
<dbReference type="PANTHER" id="PTHR43806">
    <property type="entry name" value="PEPTIDASE S8"/>
    <property type="match status" value="1"/>
</dbReference>
<dbReference type="PROSITE" id="PS51892">
    <property type="entry name" value="SUBTILASE"/>
    <property type="match status" value="1"/>
</dbReference>
<feature type="compositionally biased region" description="Pro residues" evidence="7">
    <location>
        <begin position="35"/>
        <end position="62"/>
    </location>
</feature>
<evidence type="ECO:0000256" key="6">
    <source>
        <dbReference type="PROSITE-ProRule" id="PRU01240"/>
    </source>
</evidence>
<feature type="active site" description="Charge relay system" evidence="6">
    <location>
        <position position="311"/>
    </location>
</feature>
<dbReference type="EMBL" id="QAOG01000001">
    <property type="protein sequence ID" value="PTQ62608.1"/>
    <property type="molecule type" value="Genomic_DNA"/>
</dbReference>
<evidence type="ECO:0000256" key="5">
    <source>
        <dbReference type="ARBA" id="ARBA00022825"/>
    </source>
</evidence>
<evidence type="ECO:0000256" key="4">
    <source>
        <dbReference type="ARBA" id="ARBA00022801"/>
    </source>
</evidence>
<proteinExistence type="inferred from homology"/>
<evidence type="ECO:0000256" key="3">
    <source>
        <dbReference type="ARBA" id="ARBA00022729"/>
    </source>
</evidence>
<dbReference type="PANTHER" id="PTHR43806:SF11">
    <property type="entry name" value="CEREVISIN-RELATED"/>
    <property type="match status" value="1"/>
</dbReference>
<feature type="signal peptide" evidence="8">
    <location>
        <begin position="1"/>
        <end position="21"/>
    </location>
</feature>
<dbReference type="Proteomes" id="UP000244189">
    <property type="component" value="Unassembled WGS sequence"/>
</dbReference>
<feature type="region of interest" description="Disordered" evidence="7">
    <location>
        <begin position="29"/>
        <end position="65"/>
    </location>
</feature>
<evidence type="ECO:0000256" key="8">
    <source>
        <dbReference type="SAM" id="SignalP"/>
    </source>
</evidence>
<dbReference type="PRINTS" id="PR00723">
    <property type="entry name" value="SUBTILISIN"/>
</dbReference>
<dbReference type="PROSITE" id="PS51257">
    <property type="entry name" value="PROKAR_LIPOPROTEIN"/>
    <property type="match status" value="1"/>
</dbReference>
<organism evidence="10 11">
    <name type="scientific">Sphingomonas aurantiaca</name>
    <dbReference type="NCBI Taxonomy" id="185949"/>
    <lineage>
        <taxon>Bacteria</taxon>
        <taxon>Pseudomonadati</taxon>
        <taxon>Pseudomonadota</taxon>
        <taxon>Alphaproteobacteria</taxon>
        <taxon>Sphingomonadales</taxon>
        <taxon>Sphingomonadaceae</taxon>
        <taxon>Sphingomonas</taxon>
    </lineage>
</organism>